<comment type="caution">
    <text evidence="4">The sequence shown here is derived from an EMBL/GenBank/DDBJ whole genome shotgun (WGS) entry which is preliminary data.</text>
</comment>
<comment type="similarity">
    <text evidence="1">Belongs to the thioesterase PaaI family.</text>
</comment>
<dbReference type="InterPro" id="IPR006683">
    <property type="entry name" value="Thioestr_dom"/>
</dbReference>
<dbReference type="InterPro" id="IPR029069">
    <property type="entry name" value="HotDog_dom_sf"/>
</dbReference>
<evidence type="ECO:0000313" key="4">
    <source>
        <dbReference type="EMBL" id="MBB6334715.1"/>
    </source>
</evidence>
<dbReference type="SUPFAM" id="SSF54637">
    <property type="entry name" value="Thioesterase/thiol ester dehydrase-isomerase"/>
    <property type="match status" value="1"/>
</dbReference>
<accession>A0A923IY17</accession>
<feature type="domain" description="Thioesterase" evidence="3">
    <location>
        <begin position="60"/>
        <end position="140"/>
    </location>
</feature>
<dbReference type="GO" id="GO:0061522">
    <property type="term" value="F:1,4-dihydroxy-2-naphthoyl-CoA thioesterase activity"/>
    <property type="evidence" value="ECO:0007669"/>
    <property type="project" value="TreeGrafter"/>
</dbReference>
<dbReference type="PANTHER" id="PTHR43240:SF5">
    <property type="entry name" value="1,4-DIHYDROXY-2-NAPHTHOYL-COA THIOESTERASE 1"/>
    <property type="match status" value="1"/>
</dbReference>
<sequence>MNDSVPQSSSPAPDPARVGGFVGAHWPGSLMEAMRMEVLEHSPERTVIEMPVEGNTQSLGILHGGASAALAETAASFAAQIHARRVFGPERGFAVGTELSISHISSVDSGRVRAVAEAVRLGGSQTVHLVEIRTSEGGLVSTARVTNRILARRTRATRGE</sequence>
<proteinExistence type="inferred from homology"/>
<dbReference type="CDD" id="cd03443">
    <property type="entry name" value="PaaI_thioesterase"/>
    <property type="match status" value="1"/>
</dbReference>
<organism evidence="4 5">
    <name type="scientific">Schaalia hyovaginalis</name>
    <dbReference type="NCBI Taxonomy" id="29316"/>
    <lineage>
        <taxon>Bacteria</taxon>
        <taxon>Bacillati</taxon>
        <taxon>Actinomycetota</taxon>
        <taxon>Actinomycetes</taxon>
        <taxon>Actinomycetales</taxon>
        <taxon>Actinomycetaceae</taxon>
        <taxon>Schaalia</taxon>
    </lineage>
</organism>
<evidence type="ECO:0000313" key="5">
    <source>
        <dbReference type="Proteomes" id="UP000617426"/>
    </source>
</evidence>
<evidence type="ECO:0000256" key="1">
    <source>
        <dbReference type="ARBA" id="ARBA00008324"/>
    </source>
</evidence>
<gene>
    <name evidence="4" type="ORF">HD592_001280</name>
</gene>
<dbReference type="EMBL" id="JACHMK010000001">
    <property type="protein sequence ID" value="MBB6334715.1"/>
    <property type="molecule type" value="Genomic_DNA"/>
</dbReference>
<dbReference type="AlphaFoldDB" id="A0A923IY17"/>
<dbReference type="GO" id="GO:0005829">
    <property type="term" value="C:cytosol"/>
    <property type="evidence" value="ECO:0007669"/>
    <property type="project" value="TreeGrafter"/>
</dbReference>
<evidence type="ECO:0000256" key="2">
    <source>
        <dbReference type="ARBA" id="ARBA00022801"/>
    </source>
</evidence>
<dbReference type="InterPro" id="IPR003736">
    <property type="entry name" value="PAAI_dom"/>
</dbReference>
<dbReference type="Pfam" id="PF03061">
    <property type="entry name" value="4HBT"/>
    <property type="match status" value="1"/>
</dbReference>
<evidence type="ECO:0000259" key="3">
    <source>
        <dbReference type="Pfam" id="PF03061"/>
    </source>
</evidence>
<keyword evidence="2" id="KW-0378">Hydrolase</keyword>
<dbReference type="NCBIfam" id="TIGR00369">
    <property type="entry name" value="unchar_dom_1"/>
    <property type="match status" value="1"/>
</dbReference>
<dbReference type="Proteomes" id="UP000617426">
    <property type="component" value="Unassembled WGS sequence"/>
</dbReference>
<name>A0A923IY17_9ACTO</name>
<dbReference type="Gene3D" id="3.10.129.10">
    <property type="entry name" value="Hotdog Thioesterase"/>
    <property type="match status" value="1"/>
</dbReference>
<reference evidence="4" key="1">
    <citation type="submission" date="2020-08" db="EMBL/GenBank/DDBJ databases">
        <title>Sequencing the genomes of 1000 actinobacteria strains.</title>
        <authorList>
            <person name="Klenk H.-P."/>
        </authorList>
    </citation>
    <scope>NUCLEOTIDE SEQUENCE</scope>
    <source>
        <strain evidence="4">DSM 10695</strain>
    </source>
</reference>
<protein>
    <submittedName>
        <fullName evidence="4">Uncharacterized protein (TIGR00369 family)</fullName>
    </submittedName>
</protein>
<keyword evidence="5" id="KW-1185">Reference proteome</keyword>
<dbReference type="PANTHER" id="PTHR43240">
    <property type="entry name" value="1,4-DIHYDROXY-2-NAPHTHOYL-COA THIOESTERASE 1"/>
    <property type="match status" value="1"/>
</dbReference>
<dbReference type="RefSeq" id="WP_246429996.1">
    <property type="nucleotide sequence ID" value="NZ_JACHMK010000001.1"/>
</dbReference>